<name>A0ABY6HL92_9ARCH</name>
<dbReference type="InterPro" id="IPR000653">
    <property type="entry name" value="DegT/StrS_aminotransferase"/>
</dbReference>
<dbReference type="Gene3D" id="3.40.640.10">
    <property type="entry name" value="Type I PLP-dependent aspartate aminotransferase-like (Major domain)"/>
    <property type="match status" value="1"/>
</dbReference>
<comment type="similarity">
    <text evidence="1">Belongs to the DegT/DnrJ/EryC1 family.</text>
</comment>
<dbReference type="InterPro" id="IPR015421">
    <property type="entry name" value="PyrdxlP-dep_Trfase_major"/>
</dbReference>
<dbReference type="EC" id="2.6.1.87" evidence="2"/>
<evidence type="ECO:0000256" key="1">
    <source>
        <dbReference type="RuleBase" id="RU004508"/>
    </source>
</evidence>
<dbReference type="Gene3D" id="3.90.1150.10">
    <property type="entry name" value="Aspartate Aminotransferase, domain 1"/>
    <property type="match status" value="1"/>
</dbReference>
<protein>
    <submittedName>
        <fullName evidence="2">UDP-4-amino-4-deoxy-L-arabinose--oxoglutarate aminotransferase</fullName>
        <ecNumber evidence="2">2.6.1.87</ecNumber>
    </submittedName>
</protein>
<evidence type="ECO:0000313" key="3">
    <source>
        <dbReference type="Proteomes" id="UP001208689"/>
    </source>
</evidence>
<dbReference type="EMBL" id="CP104013">
    <property type="protein sequence ID" value="UYP44267.1"/>
    <property type="molecule type" value="Genomic_DNA"/>
</dbReference>
<dbReference type="PANTHER" id="PTHR30244">
    <property type="entry name" value="TRANSAMINASE"/>
    <property type="match status" value="1"/>
</dbReference>
<keyword evidence="3" id="KW-1185">Reference proteome</keyword>
<proteinExistence type="inferred from homology"/>
<dbReference type="SUPFAM" id="SSF53383">
    <property type="entry name" value="PLP-dependent transferases"/>
    <property type="match status" value="1"/>
</dbReference>
<dbReference type="PIRSF" id="PIRSF000390">
    <property type="entry name" value="PLP_StrS"/>
    <property type="match status" value="1"/>
</dbReference>
<dbReference type="InterPro" id="IPR015424">
    <property type="entry name" value="PyrdxlP-dep_Trfase"/>
</dbReference>
<reference evidence="2" key="1">
    <citation type="submission" date="2022-09" db="EMBL/GenBank/DDBJ databases">
        <title>Actin cytoskeleton and complex cell architecture in an #Asgard archaeon.</title>
        <authorList>
            <person name="Ponce Toledo R.I."/>
            <person name="Schleper C."/>
            <person name="Rodrigues Oliveira T."/>
            <person name="Wollweber F."/>
            <person name="Xu J."/>
            <person name="Rittmann S."/>
            <person name="Klingl A."/>
            <person name="Pilhofer M."/>
        </authorList>
    </citation>
    <scope>NUCLEOTIDE SEQUENCE</scope>
    <source>
        <strain evidence="2">B-35</strain>
    </source>
</reference>
<dbReference type="CDD" id="cd00616">
    <property type="entry name" value="AHBA_syn"/>
    <property type="match status" value="1"/>
</dbReference>
<evidence type="ECO:0000313" key="2">
    <source>
        <dbReference type="EMBL" id="UYP44267.1"/>
    </source>
</evidence>
<accession>A0ABY6HL92</accession>
<dbReference type="GO" id="GO:0099620">
    <property type="term" value="F:UDP-4-amino-4-deoxy-L-arabinose aminotransferase"/>
    <property type="evidence" value="ECO:0007669"/>
    <property type="project" value="UniProtKB-EC"/>
</dbReference>
<keyword evidence="2" id="KW-0808">Transferase</keyword>
<sequence length="406" mass="45889">MKKVPIFVKWPIWDEEDIELVSEVIKSGNWWCGAPNAHEGENVWKFQTEFAQFHQVKHAFACTNGTHAIEICLMALGIGRGDEVIVSDWTFVASASAIVSVGAVPIFCDVNSDTFLIEPTKIEDLITPRTKAIVCVHLGGMPCDMEALLKIAKTHDLKIIEDCAHAHGSSLQNKMVGTWGDCGTFSFQASKVINAGEGGAIICNDDELALKIYQVLDSGRLPGRWFYDHFAYGSDFRLGEMNAALLRTQLKKYPAQFRLRNKNAQYLNIKLKEIPGISPQKRKKAVTGCANYVYPVFFDPDHFGGIDYQVIYKELEERGIPTDACYPPLHKLDLFENMNLLPNIDYSQANWGKDNPHPQNFPVVEKLHRNAFQLDHRVLLSNQEALDYIIEQIKIIQKKFSKDDKE</sequence>
<keyword evidence="1" id="KW-0663">Pyridoxal phosphate</keyword>
<organism evidence="2 3">
    <name type="scientific">Candidatus Lokiarchaeum ossiferum</name>
    <dbReference type="NCBI Taxonomy" id="2951803"/>
    <lineage>
        <taxon>Archaea</taxon>
        <taxon>Promethearchaeati</taxon>
        <taxon>Promethearchaeota</taxon>
        <taxon>Promethearchaeia</taxon>
        <taxon>Promethearchaeales</taxon>
        <taxon>Promethearchaeaceae</taxon>
        <taxon>Candidatus Lokiarchaeum</taxon>
    </lineage>
</organism>
<dbReference type="PANTHER" id="PTHR30244:SF34">
    <property type="entry name" value="DTDP-4-AMINO-4,6-DIDEOXYGALACTOSE TRANSAMINASE"/>
    <property type="match status" value="1"/>
</dbReference>
<keyword evidence="2" id="KW-0032">Aminotransferase</keyword>
<dbReference type="Pfam" id="PF01041">
    <property type="entry name" value="DegT_DnrJ_EryC1"/>
    <property type="match status" value="1"/>
</dbReference>
<dbReference type="InterPro" id="IPR015422">
    <property type="entry name" value="PyrdxlP-dep_Trfase_small"/>
</dbReference>
<dbReference type="Proteomes" id="UP001208689">
    <property type="component" value="Chromosome"/>
</dbReference>
<gene>
    <name evidence="2" type="ORF">NEF87_000552</name>
</gene>